<keyword evidence="3" id="KW-1185">Reference proteome</keyword>
<name>A0ABD6DRX7_9EURY</name>
<protein>
    <submittedName>
        <fullName evidence="2">Carbon-nitrogen family hydrolase</fullName>
    </submittedName>
</protein>
<dbReference type="Gene3D" id="3.60.110.10">
    <property type="entry name" value="Carbon-nitrogen hydrolase"/>
    <property type="match status" value="1"/>
</dbReference>
<dbReference type="GO" id="GO:0016787">
    <property type="term" value="F:hydrolase activity"/>
    <property type="evidence" value="ECO:0007669"/>
    <property type="project" value="UniProtKB-KW"/>
</dbReference>
<dbReference type="PROSITE" id="PS50263">
    <property type="entry name" value="CN_HYDROLASE"/>
    <property type="match status" value="1"/>
</dbReference>
<dbReference type="PROSITE" id="PS01227">
    <property type="entry name" value="UPF0012"/>
    <property type="match status" value="1"/>
</dbReference>
<dbReference type="RefSeq" id="WP_256308441.1">
    <property type="nucleotide sequence ID" value="NZ_JANHAW010000002.1"/>
</dbReference>
<reference evidence="2 3" key="1">
    <citation type="journal article" date="2019" name="Int. J. Syst. Evol. Microbiol.">
        <title>The Global Catalogue of Microorganisms (GCM) 10K type strain sequencing project: providing services to taxonomists for standard genome sequencing and annotation.</title>
        <authorList>
            <consortium name="The Broad Institute Genomics Platform"/>
            <consortium name="The Broad Institute Genome Sequencing Center for Infectious Disease"/>
            <person name="Wu L."/>
            <person name="Ma J."/>
        </authorList>
    </citation>
    <scope>NUCLEOTIDE SEQUENCE [LARGE SCALE GENOMIC DNA]</scope>
    <source>
        <strain evidence="2 3">CGMCC 1.10387</strain>
    </source>
</reference>
<accession>A0ABD6DRX7</accession>
<dbReference type="Pfam" id="PF00795">
    <property type="entry name" value="CN_hydrolase"/>
    <property type="match status" value="1"/>
</dbReference>
<feature type="domain" description="CN hydrolase" evidence="1">
    <location>
        <begin position="1"/>
        <end position="244"/>
    </location>
</feature>
<proteinExistence type="predicted"/>
<dbReference type="CDD" id="cd07583">
    <property type="entry name" value="nitrilase_5"/>
    <property type="match status" value="1"/>
</dbReference>
<dbReference type="InterPro" id="IPR001110">
    <property type="entry name" value="UPF0012_CS"/>
</dbReference>
<dbReference type="SUPFAM" id="SSF56317">
    <property type="entry name" value="Carbon-nitrogen hydrolase"/>
    <property type="match status" value="1"/>
</dbReference>
<gene>
    <name evidence="2" type="ORF">ACFSAS_00325</name>
</gene>
<dbReference type="PANTHER" id="PTHR23088:SF27">
    <property type="entry name" value="DEAMINATED GLUTATHIONE AMIDASE"/>
    <property type="match status" value="1"/>
</dbReference>
<evidence type="ECO:0000313" key="3">
    <source>
        <dbReference type="Proteomes" id="UP001597092"/>
    </source>
</evidence>
<dbReference type="Proteomes" id="UP001597092">
    <property type="component" value="Unassembled WGS sequence"/>
</dbReference>
<dbReference type="InterPro" id="IPR003010">
    <property type="entry name" value="C-N_Hydrolase"/>
</dbReference>
<dbReference type="AlphaFoldDB" id="A0ABD6DRX7"/>
<dbReference type="PANTHER" id="PTHR23088">
    <property type="entry name" value="NITRILASE-RELATED"/>
    <property type="match status" value="1"/>
</dbReference>
<evidence type="ECO:0000313" key="2">
    <source>
        <dbReference type="EMBL" id="MFD1684054.1"/>
    </source>
</evidence>
<organism evidence="2 3">
    <name type="scientific">Halobellus litoreus</name>
    <dbReference type="NCBI Taxonomy" id="755310"/>
    <lineage>
        <taxon>Archaea</taxon>
        <taxon>Methanobacteriati</taxon>
        <taxon>Methanobacteriota</taxon>
        <taxon>Stenosarchaea group</taxon>
        <taxon>Halobacteria</taxon>
        <taxon>Halobacteriales</taxon>
        <taxon>Haloferacaceae</taxon>
        <taxon>Halobellus</taxon>
    </lineage>
</organism>
<sequence length="262" mass="28149">MNVAVVQLPARNEPDANLEQAVSEVRAAAADGADLVVLPEMWPVGYFAFDAYRDAAEPVPGPTTDRLAALADDLSIHLHGGSLVERDGDADGGDSDLYNTSVLFGPDGTLLDTYRKIHLFGYESKESELLTSGAEPCAVETDLGTVGLTTCYDLRFPELYRSLVDRGVEILLVASAWPRERIDHWHLFARTRAVENQTFLVAANLVGSIDGVDLGGESVVVDPWGVERANAGTAAGTAHATVDLDEVRETRASFPALADRKL</sequence>
<evidence type="ECO:0000259" key="1">
    <source>
        <dbReference type="PROSITE" id="PS50263"/>
    </source>
</evidence>
<keyword evidence="2" id="KW-0378">Hydrolase</keyword>
<dbReference type="EMBL" id="JBHUDP010000001">
    <property type="protein sequence ID" value="MFD1684054.1"/>
    <property type="molecule type" value="Genomic_DNA"/>
</dbReference>
<dbReference type="InterPro" id="IPR036526">
    <property type="entry name" value="C-N_Hydrolase_sf"/>
</dbReference>
<comment type="caution">
    <text evidence="2">The sequence shown here is derived from an EMBL/GenBank/DDBJ whole genome shotgun (WGS) entry which is preliminary data.</text>
</comment>